<name>A0A7H9BUN5_PARPN</name>
<keyword evidence="2 6" id="KW-0349">Heme</keyword>
<dbReference type="InterPro" id="IPR009056">
    <property type="entry name" value="Cyt_c-like_dom"/>
</dbReference>
<organism evidence="9 10">
    <name type="scientific">Paracoccus pantotrophus</name>
    <name type="common">Thiosphaera pantotropha</name>
    <dbReference type="NCBI Taxonomy" id="82367"/>
    <lineage>
        <taxon>Bacteria</taxon>
        <taxon>Pseudomonadati</taxon>
        <taxon>Pseudomonadota</taxon>
        <taxon>Alphaproteobacteria</taxon>
        <taxon>Rhodobacterales</taxon>
        <taxon>Paracoccaceae</taxon>
        <taxon>Paracoccus</taxon>
    </lineage>
</organism>
<evidence type="ECO:0000313" key="9">
    <source>
        <dbReference type="EMBL" id="QLH14833.1"/>
    </source>
</evidence>
<evidence type="ECO:0000256" key="7">
    <source>
        <dbReference type="SAM" id="SignalP"/>
    </source>
</evidence>
<evidence type="ECO:0000256" key="5">
    <source>
        <dbReference type="ARBA" id="ARBA00023004"/>
    </source>
</evidence>
<feature type="signal peptide" evidence="7">
    <location>
        <begin position="1"/>
        <end position="20"/>
    </location>
</feature>
<evidence type="ECO:0000259" key="8">
    <source>
        <dbReference type="PROSITE" id="PS51007"/>
    </source>
</evidence>
<evidence type="ECO:0000256" key="1">
    <source>
        <dbReference type="ARBA" id="ARBA00022448"/>
    </source>
</evidence>
<gene>
    <name evidence="9" type="ORF">HYQ43_11100</name>
</gene>
<accession>A0A7H9BUN5</accession>
<feature type="chain" id="PRO_5028917842" evidence="7">
    <location>
        <begin position="21"/>
        <end position="154"/>
    </location>
</feature>
<dbReference type="AlphaFoldDB" id="A0A7H9BUN5"/>
<keyword evidence="5 6" id="KW-0408">Iron</keyword>
<evidence type="ECO:0000256" key="4">
    <source>
        <dbReference type="ARBA" id="ARBA00022982"/>
    </source>
</evidence>
<evidence type="ECO:0000313" key="10">
    <source>
        <dbReference type="Proteomes" id="UP000509322"/>
    </source>
</evidence>
<dbReference type="GO" id="GO:0020037">
    <property type="term" value="F:heme binding"/>
    <property type="evidence" value="ECO:0007669"/>
    <property type="project" value="InterPro"/>
</dbReference>
<sequence length="154" mass="16154">MKISICATLAALSLALPAVAQEGDAAKGEKEFNKCKACHMVQAPDGTDIVKGGKTGPNLYGVVGRKIASEEGFKYGDGILEVAEKNPDLVWTEADLIEYVTDPKPWLIEKTGDSAAKTKMTFKLGKNQADVVAFLAQNSPDAGAEAAPAEDAAD</sequence>
<dbReference type="GO" id="GO:0046872">
    <property type="term" value="F:metal ion binding"/>
    <property type="evidence" value="ECO:0007669"/>
    <property type="project" value="UniProtKB-KW"/>
</dbReference>
<dbReference type="GO" id="GO:0009055">
    <property type="term" value="F:electron transfer activity"/>
    <property type="evidence" value="ECO:0007669"/>
    <property type="project" value="InterPro"/>
</dbReference>
<dbReference type="SUPFAM" id="SSF46626">
    <property type="entry name" value="Cytochrome c"/>
    <property type="match status" value="1"/>
</dbReference>
<keyword evidence="4" id="KW-0249">Electron transport</keyword>
<protein>
    <submittedName>
        <fullName evidence="9">Cytochrome C</fullName>
    </submittedName>
</protein>
<keyword evidence="7" id="KW-0732">Signal</keyword>
<dbReference type="InterPro" id="IPR036909">
    <property type="entry name" value="Cyt_c-like_dom_sf"/>
</dbReference>
<keyword evidence="3 6" id="KW-0479">Metal-binding</keyword>
<dbReference type="EMBL" id="CP058690">
    <property type="protein sequence ID" value="QLH14833.1"/>
    <property type="molecule type" value="Genomic_DNA"/>
</dbReference>
<dbReference type="PANTHER" id="PTHR11961">
    <property type="entry name" value="CYTOCHROME C"/>
    <property type="match status" value="1"/>
</dbReference>
<feature type="domain" description="Cytochrome c" evidence="8">
    <location>
        <begin position="23"/>
        <end position="139"/>
    </location>
</feature>
<dbReference type="RefSeq" id="WP_024845583.1">
    <property type="nucleotide sequence ID" value="NZ_CP038203.1"/>
</dbReference>
<dbReference type="Gene3D" id="1.10.760.10">
    <property type="entry name" value="Cytochrome c-like domain"/>
    <property type="match status" value="1"/>
</dbReference>
<reference evidence="9 10" key="1">
    <citation type="submission" date="2020-07" db="EMBL/GenBank/DDBJ databases">
        <title>The complete genome of Paracoccus pantotrophus ACCC 10489.</title>
        <authorList>
            <person name="Si Y."/>
        </authorList>
    </citation>
    <scope>NUCLEOTIDE SEQUENCE [LARGE SCALE GENOMIC DNA]</scope>
    <source>
        <strain evidence="9 10">ACCC10489</strain>
    </source>
</reference>
<keyword evidence="1" id="KW-0813">Transport</keyword>
<proteinExistence type="predicted"/>
<evidence type="ECO:0000256" key="2">
    <source>
        <dbReference type="ARBA" id="ARBA00022617"/>
    </source>
</evidence>
<evidence type="ECO:0000256" key="3">
    <source>
        <dbReference type="ARBA" id="ARBA00022723"/>
    </source>
</evidence>
<dbReference type="PROSITE" id="PS51007">
    <property type="entry name" value="CYTC"/>
    <property type="match status" value="1"/>
</dbReference>
<dbReference type="InterPro" id="IPR002327">
    <property type="entry name" value="Cyt_c_1A/1B"/>
</dbReference>
<dbReference type="Proteomes" id="UP000509322">
    <property type="component" value="Chromosome 2"/>
</dbReference>
<evidence type="ECO:0000256" key="6">
    <source>
        <dbReference type="PROSITE-ProRule" id="PRU00433"/>
    </source>
</evidence>